<dbReference type="InterPro" id="IPR019288">
    <property type="entry name" value="3'-5'_exonuclease_PolB-like"/>
</dbReference>
<name>A0A4R2EUG9_9BACT</name>
<dbReference type="SUPFAM" id="SSF53098">
    <property type="entry name" value="Ribonuclease H-like"/>
    <property type="match status" value="1"/>
</dbReference>
<keyword evidence="3" id="KW-1185">Reference proteome</keyword>
<proteinExistence type="predicted"/>
<dbReference type="AlphaFoldDB" id="A0A4R2EUG9"/>
<evidence type="ECO:0000313" key="2">
    <source>
        <dbReference type="EMBL" id="TCN72949.1"/>
    </source>
</evidence>
<dbReference type="InterPro" id="IPR012337">
    <property type="entry name" value="RNaseH-like_sf"/>
</dbReference>
<sequence>MLKHINLKNVIFVDIETVPLFESYGAMPDVLRELWDKKAGSLAKDSQTPEELYPRAGIYAEFGQIVCISMGAFVEKDEKMSFRVKSFASDDEVEILKGFAKALSQFTSKKNTYICAHNGKEFDFPYVARRMIVNGLELPSILDVAGKKPWEVPFLDTLELWKFGDYKHYTSLHLLTTILNIPTPKDDIDGSMVAEVYYKEKDIKRIAAYCEKDVVAVAQIMQRYKGEDVLTQEMVEVVP</sequence>
<dbReference type="GO" id="GO:0003676">
    <property type="term" value="F:nucleic acid binding"/>
    <property type="evidence" value="ECO:0007669"/>
    <property type="project" value="InterPro"/>
</dbReference>
<dbReference type="Gene3D" id="3.30.420.10">
    <property type="entry name" value="Ribonuclease H-like superfamily/Ribonuclease H"/>
    <property type="match status" value="1"/>
</dbReference>
<feature type="domain" description="Predicted 3'-5' exonuclease PolB-like" evidence="1">
    <location>
        <begin position="63"/>
        <end position="216"/>
    </location>
</feature>
<reference evidence="2 3" key="1">
    <citation type="submission" date="2019-03" db="EMBL/GenBank/DDBJ databases">
        <title>Genomic Encyclopedia of Archaeal and Bacterial Type Strains, Phase II (KMG-II): from individual species to whole genera.</title>
        <authorList>
            <person name="Goeker M."/>
        </authorList>
    </citation>
    <scope>NUCLEOTIDE SEQUENCE [LARGE SCALE GENOMIC DNA]</scope>
    <source>
        <strain evidence="2 3">RL-C</strain>
    </source>
</reference>
<dbReference type="Pfam" id="PF10108">
    <property type="entry name" value="DNA_pol_B_exo2"/>
    <property type="match status" value="1"/>
</dbReference>
<organism evidence="2 3">
    <name type="scientific">Acetobacteroides hydrogenigenes</name>
    <dbReference type="NCBI Taxonomy" id="979970"/>
    <lineage>
        <taxon>Bacteria</taxon>
        <taxon>Pseudomonadati</taxon>
        <taxon>Bacteroidota</taxon>
        <taxon>Bacteroidia</taxon>
        <taxon>Bacteroidales</taxon>
        <taxon>Rikenellaceae</taxon>
        <taxon>Acetobacteroides</taxon>
    </lineage>
</organism>
<dbReference type="InterPro" id="IPR036397">
    <property type="entry name" value="RNaseH_sf"/>
</dbReference>
<dbReference type="OrthoDB" id="9773351at2"/>
<protein>
    <recommendedName>
        <fullName evidence="1">Predicted 3'-5' exonuclease PolB-like domain-containing protein</fullName>
    </recommendedName>
</protein>
<gene>
    <name evidence="2" type="ORF">CLV25_101167</name>
</gene>
<dbReference type="Proteomes" id="UP000294830">
    <property type="component" value="Unassembled WGS sequence"/>
</dbReference>
<dbReference type="CDD" id="cd05782">
    <property type="entry name" value="DNA_polB_like1_exo"/>
    <property type="match status" value="1"/>
</dbReference>
<evidence type="ECO:0000313" key="3">
    <source>
        <dbReference type="Proteomes" id="UP000294830"/>
    </source>
</evidence>
<accession>A0A4R2EUG9</accession>
<dbReference type="RefSeq" id="WP_131837735.1">
    <property type="nucleotide sequence ID" value="NZ_SLWB01000001.1"/>
</dbReference>
<evidence type="ECO:0000259" key="1">
    <source>
        <dbReference type="Pfam" id="PF10108"/>
    </source>
</evidence>
<dbReference type="EMBL" id="SLWB01000001">
    <property type="protein sequence ID" value="TCN72949.1"/>
    <property type="molecule type" value="Genomic_DNA"/>
</dbReference>
<comment type="caution">
    <text evidence="2">The sequence shown here is derived from an EMBL/GenBank/DDBJ whole genome shotgun (WGS) entry which is preliminary data.</text>
</comment>